<evidence type="ECO:0000256" key="2">
    <source>
        <dbReference type="ARBA" id="ARBA00022603"/>
    </source>
</evidence>
<gene>
    <name evidence="8" type="ORF">Asera_39640</name>
</gene>
<dbReference type="GO" id="GO:0003676">
    <property type="term" value="F:nucleic acid binding"/>
    <property type="evidence" value="ECO:0007669"/>
    <property type="project" value="InterPro"/>
</dbReference>
<dbReference type="InterPro" id="IPR055487">
    <property type="entry name" value="DUF7059"/>
</dbReference>
<feature type="domain" description="DUF7059" evidence="6">
    <location>
        <begin position="20"/>
        <end position="104"/>
    </location>
</feature>
<dbReference type="GO" id="GO:0008170">
    <property type="term" value="F:N-methyltransferase activity"/>
    <property type="evidence" value="ECO:0007669"/>
    <property type="project" value="UniProtKB-ARBA"/>
</dbReference>
<dbReference type="GO" id="GO:0035657">
    <property type="term" value="C:eRF1 methyltransferase complex"/>
    <property type="evidence" value="ECO:0007669"/>
    <property type="project" value="TreeGrafter"/>
</dbReference>
<keyword evidence="2 8" id="KW-0489">Methyltransferase</keyword>
<keyword evidence="9" id="KW-1185">Reference proteome</keyword>
<dbReference type="KEGG" id="aser:Asera_39640"/>
<dbReference type="SUPFAM" id="SSF53335">
    <property type="entry name" value="S-adenosyl-L-methionine-dependent methyltransferases"/>
    <property type="match status" value="1"/>
</dbReference>
<sequence>MIEPLLGTDGAARLRADLLAADFTDAGLTARLDAGTAGAVRRGEAARVRRRLATADDPLAVLVRLFLAGARVPVPVAAAALPSVPLESAIAAGLLVADGDTVRAGVEVQPYGDVDAAEPWWIVADLPAALRDGPLPRDHVLGVGGASTTLALATMRTPVRTALDLGTGCGVQALHLSRHAGTVTGTDISTRALRFAATTAALSGQRFELLAGDLVAPVAGRRYDLVVSNPPFIVGPTERAHYTYRDSGRAGDAVVAELIAALPALLADGGHAQFLANWIHPARGDWAQRLAELIAPTGLDAWVIQREVSTPEEYVRLWLADTGEDGTPAGLTAASAAGNTSAGLPAASAAGNTSADDWLDWFAAEGIEAVGFGIVSLRAGGHADPTIRIEDLRQPTDPIGGLVPEWFARADWLRAHPGTALLGARLRPADTLALHTESRLTDDGWAGQVRRFALDSGARYVEETDELVAALVAGCRGLPLGDVLDLLAAGYGLDRDLLVATAVPVVAGLIERGILLPAN</sequence>
<reference evidence="8" key="1">
    <citation type="submission" date="2020-08" db="EMBL/GenBank/DDBJ databases">
        <title>Whole genome shotgun sequence of Actinocatenispora sera NBRC 101916.</title>
        <authorList>
            <person name="Komaki H."/>
            <person name="Tamura T."/>
        </authorList>
    </citation>
    <scope>NUCLEOTIDE SEQUENCE</scope>
    <source>
        <strain evidence="8">NBRC 101916</strain>
    </source>
</reference>
<proteinExistence type="inferred from homology"/>
<dbReference type="InterPro" id="IPR056684">
    <property type="entry name" value="DUF7782"/>
</dbReference>
<dbReference type="Pfam" id="PF23186">
    <property type="entry name" value="DUF7059"/>
    <property type="match status" value="1"/>
</dbReference>
<dbReference type="GO" id="GO:0032259">
    <property type="term" value="P:methylation"/>
    <property type="evidence" value="ECO:0007669"/>
    <property type="project" value="UniProtKB-KW"/>
</dbReference>
<keyword evidence="3" id="KW-0808">Transferase</keyword>
<dbReference type="Pfam" id="PF05175">
    <property type="entry name" value="MTS"/>
    <property type="match status" value="1"/>
</dbReference>
<dbReference type="PANTHER" id="PTHR45875">
    <property type="entry name" value="METHYLTRANSFERASE N6AMT1"/>
    <property type="match status" value="1"/>
</dbReference>
<name>A0A810L665_9ACTN</name>
<dbReference type="Pfam" id="PF25004">
    <property type="entry name" value="DUF7782"/>
    <property type="match status" value="1"/>
</dbReference>
<feature type="domain" description="Methyltransferase small" evidence="5">
    <location>
        <begin position="148"/>
        <end position="239"/>
    </location>
</feature>
<evidence type="ECO:0000259" key="7">
    <source>
        <dbReference type="Pfam" id="PF25004"/>
    </source>
</evidence>
<dbReference type="PROSITE" id="PS00092">
    <property type="entry name" value="N6_MTASE"/>
    <property type="match status" value="1"/>
</dbReference>
<dbReference type="GO" id="GO:0008757">
    <property type="term" value="F:S-adenosylmethionine-dependent methyltransferase activity"/>
    <property type="evidence" value="ECO:0007669"/>
    <property type="project" value="TreeGrafter"/>
</dbReference>
<dbReference type="EMBL" id="AP023354">
    <property type="protein sequence ID" value="BCJ29856.1"/>
    <property type="molecule type" value="Genomic_DNA"/>
</dbReference>
<evidence type="ECO:0000259" key="5">
    <source>
        <dbReference type="Pfam" id="PF05175"/>
    </source>
</evidence>
<dbReference type="InterPro" id="IPR052190">
    <property type="entry name" value="Euk-Arch_PrmC-MTase"/>
</dbReference>
<dbReference type="GO" id="GO:0008276">
    <property type="term" value="F:protein methyltransferase activity"/>
    <property type="evidence" value="ECO:0007669"/>
    <property type="project" value="TreeGrafter"/>
</dbReference>
<evidence type="ECO:0000256" key="4">
    <source>
        <dbReference type="ARBA" id="ARBA00022691"/>
    </source>
</evidence>
<dbReference type="InterPro" id="IPR029063">
    <property type="entry name" value="SAM-dependent_MTases_sf"/>
</dbReference>
<organism evidence="8 9">
    <name type="scientific">Actinocatenispora sera</name>
    <dbReference type="NCBI Taxonomy" id="390989"/>
    <lineage>
        <taxon>Bacteria</taxon>
        <taxon>Bacillati</taxon>
        <taxon>Actinomycetota</taxon>
        <taxon>Actinomycetes</taxon>
        <taxon>Micromonosporales</taxon>
        <taxon>Micromonosporaceae</taxon>
        <taxon>Actinocatenispora</taxon>
    </lineage>
</organism>
<evidence type="ECO:0000256" key="1">
    <source>
        <dbReference type="ARBA" id="ARBA00006149"/>
    </source>
</evidence>
<feature type="domain" description="DUF7782" evidence="7">
    <location>
        <begin position="405"/>
        <end position="517"/>
    </location>
</feature>
<dbReference type="PANTHER" id="PTHR45875:SF1">
    <property type="entry name" value="METHYLTRANSFERASE N6AMT1"/>
    <property type="match status" value="1"/>
</dbReference>
<evidence type="ECO:0000313" key="8">
    <source>
        <dbReference type="EMBL" id="BCJ29856.1"/>
    </source>
</evidence>
<keyword evidence="4" id="KW-0949">S-adenosyl-L-methionine</keyword>
<dbReference type="RefSeq" id="WP_244843949.1">
    <property type="nucleotide sequence ID" value="NZ_AP023354.1"/>
</dbReference>
<evidence type="ECO:0000256" key="3">
    <source>
        <dbReference type="ARBA" id="ARBA00022679"/>
    </source>
</evidence>
<protein>
    <submittedName>
        <fullName evidence="8">SAM-dependent methyltransferase</fullName>
    </submittedName>
</protein>
<dbReference type="Proteomes" id="UP000680750">
    <property type="component" value="Chromosome"/>
</dbReference>
<comment type="similarity">
    <text evidence="1">Belongs to the eukaryotic/archaeal PrmC-related family.</text>
</comment>
<dbReference type="InterPro" id="IPR002052">
    <property type="entry name" value="DNA_methylase_N6_adenine_CS"/>
</dbReference>
<dbReference type="Gene3D" id="3.40.50.150">
    <property type="entry name" value="Vaccinia Virus protein VP39"/>
    <property type="match status" value="1"/>
</dbReference>
<evidence type="ECO:0000313" key="9">
    <source>
        <dbReference type="Proteomes" id="UP000680750"/>
    </source>
</evidence>
<dbReference type="AlphaFoldDB" id="A0A810L665"/>
<evidence type="ECO:0000259" key="6">
    <source>
        <dbReference type="Pfam" id="PF23186"/>
    </source>
</evidence>
<accession>A0A810L665</accession>
<dbReference type="InterPro" id="IPR007848">
    <property type="entry name" value="Small_mtfrase_dom"/>
</dbReference>
<dbReference type="CDD" id="cd02440">
    <property type="entry name" value="AdoMet_MTases"/>
    <property type="match status" value="1"/>
</dbReference>